<dbReference type="EMBL" id="GBRH01261293">
    <property type="protein sequence ID" value="JAD36602.1"/>
    <property type="molecule type" value="Transcribed_RNA"/>
</dbReference>
<reference evidence="1" key="1">
    <citation type="submission" date="2014-09" db="EMBL/GenBank/DDBJ databases">
        <authorList>
            <person name="Magalhaes I.L.F."/>
            <person name="Oliveira U."/>
            <person name="Santos F.R."/>
            <person name="Vidigal T.H.D.A."/>
            <person name="Brescovit A.D."/>
            <person name="Santos A.J."/>
        </authorList>
    </citation>
    <scope>NUCLEOTIDE SEQUENCE</scope>
    <source>
        <tissue evidence="1">Shoot tissue taken approximately 20 cm above the soil surface</tissue>
    </source>
</reference>
<reference evidence="1" key="2">
    <citation type="journal article" date="2015" name="Data Brief">
        <title>Shoot transcriptome of the giant reed, Arundo donax.</title>
        <authorList>
            <person name="Barrero R.A."/>
            <person name="Guerrero F.D."/>
            <person name="Moolhuijzen P."/>
            <person name="Goolsby J.A."/>
            <person name="Tidwell J."/>
            <person name="Bellgard S.E."/>
            <person name="Bellgard M.I."/>
        </authorList>
    </citation>
    <scope>NUCLEOTIDE SEQUENCE</scope>
    <source>
        <tissue evidence="1">Shoot tissue taken approximately 20 cm above the soil surface</tissue>
    </source>
</reference>
<protein>
    <submittedName>
        <fullName evidence="1">Uncharacterized protein</fullName>
    </submittedName>
</protein>
<evidence type="ECO:0000313" key="1">
    <source>
        <dbReference type="EMBL" id="JAD36602.1"/>
    </source>
</evidence>
<proteinExistence type="predicted"/>
<organism evidence="1">
    <name type="scientific">Arundo donax</name>
    <name type="common">Giant reed</name>
    <name type="synonym">Donax arundinaceus</name>
    <dbReference type="NCBI Taxonomy" id="35708"/>
    <lineage>
        <taxon>Eukaryota</taxon>
        <taxon>Viridiplantae</taxon>
        <taxon>Streptophyta</taxon>
        <taxon>Embryophyta</taxon>
        <taxon>Tracheophyta</taxon>
        <taxon>Spermatophyta</taxon>
        <taxon>Magnoliopsida</taxon>
        <taxon>Liliopsida</taxon>
        <taxon>Poales</taxon>
        <taxon>Poaceae</taxon>
        <taxon>PACMAD clade</taxon>
        <taxon>Arundinoideae</taxon>
        <taxon>Arundineae</taxon>
        <taxon>Arundo</taxon>
    </lineage>
</organism>
<accession>A0A0A8ZP71</accession>
<sequence>MFTFSTSYPY</sequence>
<name>A0A0A8ZP71_ARUDO</name>